<name>A0A096M4S2_POEFO</name>
<reference evidence="3" key="2">
    <citation type="submission" date="2025-08" db="UniProtKB">
        <authorList>
            <consortium name="Ensembl"/>
        </authorList>
    </citation>
    <scope>IDENTIFICATION</scope>
</reference>
<protein>
    <submittedName>
        <fullName evidence="3">Uncharacterized protein</fullName>
    </submittedName>
</protein>
<feature type="compositionally biased region" description="Basic and acidic residues" evidence="2">
    <location>
        <begin position="44"/>
        <end position="62"/>
    </location>
</feature>
<feature type="compositionally biased region" description="Polar residues" evidence="2">
    <location>
        <begin position="513"/>
        <end position="524"/>
    </location>
</feature>
<dbReference type="Ensembl" id="ENSPFOT00000028466.1">
    <property type="protein sequence ID" value="ENSPFOP00000026413.1"/>
    <property type="gene ID" value="ENSPFOG00000023278.1"/>
</dbReference>
<accession>A0A096M4S2</accession>
<feature type="compositionally biased region" description="Basic and acidic residues" evidence="2">
    <location>
        <begin position="326"/>
        <end position="346"/>
    </location>
</feature>
<dbReference type="GeneTree" id="ENSGT00770000121776"/>
<feature type="compositionally biased region" description="Basic and acidic residues" evidence="2">
    <location>
        <begin position="463"/>
        <end position="508"/>
    </location>
</feature>
<dbReference type="STRING" id="48698.ENSPFOP00000026413"/>
<feature type="region of interest" description="Disordered" evidence="2">
    <location>
        <begin position="188"/>
        <end position="232"/>
    </location>
</feature>
<evidence type="ECO:0000313" key="4">
    <source>
        <dbReference type="Proteomes" id="UP000028760"/>
    </source>
</evidence>
<feature type="region of interest" description="Disordered" evidence="2">
    <location>
        <begin position="316"/>
        <end position="346"/>
    </location>
</feature>
<organism evidence="3 4">
    <name type="scientific">Poecilia formosa</name>
    <name type="common">Amazon molly</name>
    <name type="synonym">Limia formosa</name>
    <dbReference type="NCBI Taxonomy" id="48698"/>
    <lineage>
        <taxon>Eukaryota</taxon>
        <taxon>Metazoa</taxon>
        <taxon>Chordata</taxon>
        <taxon>Craniata</taxon>
        <taxon>Vertebrata</taxon>
        <taxon>Euteleostomi</taxon>
        <taxon>Actinopterygii</taxon>
        <taxon>Neopterygii</taxon>
        <taxon>Teleostei</taxon>
        <taxon>Neoteleostei</taxon>
        <taxon>Acanthomorphata</taxon>
        <taxon>Ovalentaria</taxon>
        <taxon>Atherinomorphae</taxon>
        <taxon>Cyprinodontiformes</taxon>
        <taxon>Poeciliidae</taxon>
        <taxon>Poeciliinae</taxon>
        <taxon>Poecilia</taxon>
    </lineage>
</organism>
<dbReference type="EMBL" id="AYCK01027623">
    <property type="status" value="NOT_ANNOTATED_CDS"/>
    <property type="molecule type" value="Genomic_DNA"/>
</dbReference>
<evidence type="ECO:0000313" key="3">
    <source>
        <dbReference type="Ensembl" id="ENSPFOP00000026413.1"/>
    </source>
</evidence>
<evidence type="ECO:0000256" key="1">
    <source>
        <dbReference type="SAM" id="Coils"/>
    </source>
</evidence>
<feature type="compositionally biased region" description="Basic and acidic residues" evidence="2">
    <location>
        <begin position="203"/>
        <end position="215"/>
    </location>
</feature>
<sequence>KKEEAKKRAFMEDKALREKRHQESAEQKREKLEKDSQVQRKRQEKKELCELERIKDEDCKKEQKPKKQVTENAEKQVASHKSQRQKHKKVSEGIRSQYVHDEREKNVPEMVKFQEKCKKMAYDNLQDIRRQEYVKDALEEKKFYKEMTKQEFAQKLLDKQEREKKVEIKKSLTDAWDGQVEYKRQKKMEMDKIKKQGSYSLMESERLHRTEEVEKKQKKQKLSTQDKTEQNMRDQMITQCEERRFQLRAKQQLGQKLREEQEREKKAILKKSLTDALDEQIQYKQQKKKEIAEIEKQQMAAIMESDRLHQIEEIEMKRQKKRKDRKFFSRQDETEPNMEDQKKTVDDNLEDILKKEAAYDSLLQKKLCNNMAKEEVAKMLREAHHQEMKTPKQKPLADELAARYQYKQKQKRETDRTERQGVLPGYRAEEIGARRQKKDPQQKLKTQNKTKKYMDNPDAMQWEMHHSVTEQKEEAKKRAFMEDKLLKEKRHRESAEQKREKLEKEKKAAAIKSLTNSWDSQIQRKQQEKKELCEIERKD</sequence>
<feature type="compositionally biased region" description="Basic and acidic residues" evidence="2">
    <location>
        <begin position="1"/>
        <end position="38"/>
    </location>
</feature>
<reference evidence="4" key="1">
    <citation type="submission" date="2013-10" db="EMBL/GenBank/DDBJ databases">
        <authorList>
            <person name="Schartl M."/>
            <person name="Warren W."/>
        </authorList>
    </citation>
    <scope>NUCLEOTIDE SEQUENCE [LARGE SCALE GENOMIC DNA]</scope>
    <source>
        <strain evidence="4">female</strain>
    </source>
</reference>
<keyword evidence="1" id="KW-0175">Coiled coil</keyword>
<proteinExistence type="predicted"/>
<dbReference type="Proteomes" id="UP000028760">
    <property type="component" value="Unassembled WGS sequence"/>
</dbReference>
<feature type="region of interest" description="Disordered" evidence="2">
    <location>
        <begin position="1"/>
        <end position="103"/>
    </location>
</feature>
<keyword evidence="4" id="KW-1185">Reference proteome</keyword>
<evidence type="ECO:0000256" key="2">
    <source>
        <dbReference type="SAM" id="MobiDB-lite"/>
    </source>
</evidence>
<feature type="compositionally biased region" description="Basic and acidic residues" evidence="2">
    <location>
        <begin position="427"/>
        <end position="442"/>
    </location>
</feature>
<feature type="coiled-coil region" evidence="1">
    <location>
        <begin position="277"/>
        <end position="304"/>
    </location>
</feature>
<dbReference type="AlphaFoldDB" id="A0A096M4S2"/>
<feature type="region of interest" description="Disordered" evidence="2">
    <location>
        <begin position="406"/>
        <end position="539"/>
    </location>
</feature>
<reference evidence="3" key="3">
    <citation type="submission" date="2025-09" db="UniProtKB">
        <authorList>
            <consortium name="Ensembl"/>
        </authorList>
    </citation>
    <scope>IDENTIFICATION</scope>
</reference>
<feature type="compositionally biased region" description="Basic and acidic residues" evidence="2">
    <location>
        <begin position="525"/>
        <end position="539"/>
    </location>
</feature>